<dbReference type="InterPro" id="IPR029045">
    <property type="entry name" value="ClpP/crotonase-like_dom_sf"/>
</dbReference>
<dbReference type="Pfam" id="PF03572">
    <property type="entry name" value="Peptidase_S41"/>
    <property type="match status" value="1"/>
</dbReference>
<evidence type="ECO:0000313" key="5">
    <source>
        <dbReference type="EMBL" id="KAF2635977.1"/>
    </source>
</evidence>
<proteinExistence type="predicted"/>
<keyword evidence="2" id="KW-0732">Signal</keyword>
<sequence>MLAQSLILFSAALAVAQSTEPTSTQISSSSSTPTSSEPCAAISKLIAADEDTFPAKTAYDCLNSVPVNIDGNSKLIDELKGIWSFQSDYKWFKNPPKDWELGPLDIDAQLDEIKKNLTSYKSEYEVQKAIEKLTIRTGNFHFNYFPDILQVFVFSRDVGVASISDDGTSLPKLYVAEDVKKGNSTSSKFSDIKTINSLGAWEYLNTIQPDLQYIDIDGRLNKLMATGDTGSLGDFDYPSFYGESTKMTFSNGTSRTYSNTAYLRDANYDFKNVTDGKSFYAAYCTDEFSSTKAYLKSQESEGKIRTPQYGAPGQQPRIPDGTSIRHDKRSDNLPSSYPTAIFKDKEGAVAGYFLNGTGYENVAVLKIITFSPGKDEDTDETGFQSTIRKFLAECVKRKKEKLVLDLRENGGGSTSLLLDSFMQLFPQHEPYSAQRYHATPAFMAIGDAVNEIHANRDMNATFAKSSNSTVDSDYRYWAWWHFRDAQGNNFKSWDDFNGPQTLNNDNYTVTMRYSYSNNDNISVLAGTFKFTNLTALPQPFNASNMIMFTDALCGSACTSFHEELKNIAGVRSVTVGGRPENKPMQAVTGSKGGEVIDLHWIPSYASDVLNLTTTLGLASVKSDNSALKALASTPQLDTRAGDSYSRIQTQDQLRKGDKTGTPLMLIYEAADCKIFYTMDSYYDPEAAWKQAWDAGSNDGKCVRGSTKHATSISGGFKPYGPGKVKSEDLPGGSDNGNGKSGSGTSGSGTGGNTKKAAAPSMRVDSLLPVVVAVVAMASVL</sequence>
<evidence type="ECO:0000313" key="6">
    <source>
        <dbReference type="Proteomes" id="UP000799753"/>
    </source>
</evidence>
<feature type="domain" description="Tail specific protease" evidence="3">
    <location>
        <begin position="362"/>
        <end position="492"/>
    </location>
</feature>
<dbReference type="SUPFAM" id="SSF52096">
    <property type="entry name" value="ClpP/crotonase"/>
    <property type="match status" value="1"/>
</dbReference>
<feature type="compositionally biased region" description="Gly residues" evidence="1">
    <location>
        <begin position="733"/>
        <end position="751"/>
    </location>
</feature>
<dbReference type="EMBL" id="MU006801">
    <property type="protein sequence ID" value="KAF2635977.1"/>
    <property type="molecule type" value="Genomic_DNA"/>
</dbReference>
<dbReference type="OrthoDB" id="27214at2759"/>
<feature type="chain" id="PRO_5025625105" evidence="2">
    <location>
        <begin position="19"/>
        <end position="780"/>
    </location>
</feature>
<reference evidence="5" key="1">
    <citation type="journal article" date="2020" name="Stud. Mycol.">
        <title>101 Dothideomycetes genomes: a test case for predicting lifestyles and emergence of pathogens.</title>
        <authorList>
            <person name="Haridas S."/>
            <person name="Albert R."/>
            <person name="Binder M."/>
            <person name="Bloem J."/>
            <person name="Labutti K."/>
            <person name="Salamov A."/>
            <person name="Andreopoulos B."/>
            <person name="Baker S."/>
            <person name="Barry K."/>
            <person name="Bills G."/>
            <person name="Bluhm B."/>
            <person name="Cannon C."/>
            <person name="Castanera R."/>
            <person name="Culley D."/>
            <person name="Daum C."/>
            <person name="Ezra D."/>
            <person name="Gonzalez J."/>
            <person name="Henrissat B."/>
            <person name="Kuo A."/>
            <person name="Liang C."/>
            <person name="Lipzen A."/>
            <person name="Lutzoni F."/>
            <person name="Magnuson J."/>
            <person name="Mondo S."/>
            <person name="Nolan M."/>
            <person name="Ohm R."/>
            <person name="Pangilinan J."/>
            <person name="Park H.-J."/>
            <person name="Ramirez L."/>
            <person name="Alfaro M."/>
            <person name="Sun H."/>
            <person name="Tritt A."/>
            <person name="Yoshinaga Y."/>
            <person name="Zwiers L.-H."/>
            <person name="Turgeon B."/>
            <person name="Goodwin S."/>
            <person name="Spatafora J."/>
            <person name="Crous P."/>
            <person name="Grigoriev I."/>
        </authorList>
    </citation>
    <scope>NUCLEOTIDE SEQUENCE</scope>
    <source>
        <strain evidence="5">CBS 473.64</strain>
    </source>
</reference>
<dbReference type="Gene3D" id="3.90.226.10">
    <property type="entry name" value="2-enoyl-CoA Hydratase, Chain A, domain 1"/>
    <property type="match status" value="1"/>
</dbReference>
<dbReference type="PANTHER" id="PTHR37049">
    <property type="entry name" value="PEPTIDASE S41 FAMILY PROTEIN"/>
    <property type="match status" value="1"/>
</dbReference>
<dbReference type="InterPro" id="IPR005151">
    <property type="entry name" value="Tail-specific_protease"/>
</dbReference>
<dbReference type="Pfam" id="PF23658">
    <property type="entry name" value="PDZ_CPAF_rel"/>
    <property type="match status" value="1"/>
</dbReference>
<evidence type="ECO:0000256" key="1">
    <source>
        <dbReference type="SAM" id="MobiDB-lite"/>
    </source>
</evidence>
<evidence type="ECO:0000259" key="4">
    <source>
        <dbReference type="Pfam" id="PF23658"/>
    </source>
</evidence>
<dbReference type="GO" id="GO:0006508">
    <property type="term" value="P:proteolysis"/>
    <property type="evidence" value="ECO:0007669"/>
    <property type="project" value="InterPro"/>
</dbReference>
<protein>
    <submittedName>
        <fullName evidence="5">Uncharacterized protein</fullName>
    </submittedName>
</protein>
<evidence type="ECO:0000259" key="3">
    <source>
        <dbReference type="Pfam" id="PF03572"/>
    </source>
</evidence>
<accession>A0A6A6RLJ6</accession>
<dbReference type="Proteomes" id="UP000799753">
    <property type="component" value="Unassembled WGS sequence"/>
</dbReference>
<keyword evidence="6" id="KW-1185">Reference proteome</keyword>
<feature type="signal peptide" evidence="2">
    <location>
        <begin position="1"/>
        <end position="18"/>
    </location>
</feature>
<evidence type="ECO:0000256" key="2">
    <source>
        <dbReference type="SAM" id="SignalP"/>
    </source>
</evidence>
<feature type="region of interest" description="Disordered" evidence="1">
    <location>
        <begin position="696"/>
        <end position="758"/>
    </location>
</feature>
<gene>
    <name evidence="5" type="ORF">P280DRAFT_473397</name>
</gene>
<name>A0A6A6RLJ6_9PLEO</name>
<dbReference type="GO" id="GO:0008236">
    <property type="term" value="F:serine-type peptidase activity"/>
    <property type="evidence" value="ECO:0007669"/>
    <property type="project" value="InterPro"/>
</dbReference>
<dbReference type="InterPro" id="IPR052766">
    <property type="entry name" value="S41A_metabolite_peptidase"/>
</dbReference>
<dbReference type="PANTHER" id="PTHR37049:SF4">
    <property type="entry name" value="RHODANESE DOMAIN-CONTAINING PROTEIN"/>
    <property type="match status" value="1"/>
</dbReference>
<feature type="region of interest" description="Disordered" evidence="1">
    <location>
        <begin position="299"/>
        <end position="330"/>
    </location>
</feature>
<dbReference type="InterPro" id="IPR056186">
    <property type="entry name" value="PDZ_CPAF-rel"/>
</dbReference>
<feature type="domain" description="CPAF-like PDZ" evidence="4">
    <location>
        <begin position="154"/>
        <end position="265"/>
    </location>
</feature>
<organism evidence="5 6">
    <name type="scientific">Massarina eburnea CBS 473.64</name>
    <dbReference type="NCBI Taxonomy" id="1395130"/>
    <lineage>
        <taxon>Eukaryota</taxon>
        <taxon>Fungi</taxon>
        <taxon>Dikarya</taxon>
        <taxon>Ascomycota</taxon>
        <taxon>Pezizomycotina</taxon>
        <taxon>Dothideomycetes</taxon>
        <taxon>Pleosporomycetidae</taxon>
        <taxon>Pleosporales</taxon>
        <taxon>Massarineae</taxon>
        <taxon>Massarinaceae</taxon>
        <taxon>Massarina</taxon>
    </lineage>
</organism>
<dbReference type="AlphaFoldDB" id="A0A6A6RLJ6"/>